<evidence type="ECO:0000313" key="2">
    <source>
        <dbReference type="Proteomes" id="UP000712281"/>
    </source>
</evidence>
<dbReference type="AlphaFoldDB" id="A0A8S9MR72"/>
<gene>
    <name evidence="1" type="ORF">F2Q68_00039784</name>
</gene>
<dbReference type="Proteomes" id="UP000712281">
    <property type="component" value="Unassembled WGS sequence"/>
</dbReference>
<name>A0A8S9MR72_BRACR</name>
<accession>A0A8S9MR72</accession>
<protein>
    <submittedName>
        <fullName evidence="1">Uncharacterized protein</fullName>
    </submittedName>
</protein>
<sequence>MHHVLWIRSSGYEVVDTEVMVSREEEVVVNIAEVENVRVGDIKVEAMVKVVDIGVEVVVVMDKEMVDTEVMDTKVDTVVVEVVTREKEVVVDTKKVEEMVLGPLHLFLVDVDGCGKTTMDGYII</sequence>
<reference evidence="1" key="1">
    <citation type="submission" date="2019-12" db="EMBL/GenBank/DDBJ databases">
        <title>Genome sequencing and annotation of Brassica cretica.</title>
        <authorList>
            <person name="Studholme D.J."/>
            <person name="Sarris P.F."/>
        </authorList>
    </citation>
    <scope>NUCLEOTIDE SEQUENCE</scope>
    <source>
        <strain evidence="1">PFS-001/15</strain>
        <tissue evidence="1">Leaf</tissue>
    </source>
</reference>
<dbReference type="EMBL" id="QGKW02000007">
    <property type="protein sequence ID" value="KAF2619729.1"/>
    <property type="molecule type" value="Genomic_DNA"/>
</dbReference>
<organism evidence="1 2">
    <name type="scientific">Brassica cretica</name>
    <name type="common">Mustard</name>
    <dbReference type="NCBI Taxonomy" id="69181"/>
    <lineage>
        <taxon>Eukaryota</taxon>
        <taxon>Viridiplantae</taxon>
        <taxon>Streptophyta</taxon>
        <taxon>Embryophyta</taxon>
        <taxon>Tracheophyta</taxon>
        <taxon>Spermatophyta</taxon>
        <taxon>Magnoliopsida</taxon>
        <taxon>eudicotyledons</taxon>
        <taxon>Gunneridae</taxon>
        <taxon>Pentapetalae</taxon>
        <taxon>rosids</taxon>
        <taxon>malvids</taxon>
        <taxon>Brassicales</taxon>
        <taxon>Brassicaceae</taxon>
        <taxon>Brassiceae</taxon>
        <taxon>Brassica</taxon>
    </lineage>
</organism>
<proteinExistence type="predicted"/>
<evidence type="ECO:0000313" key="1">
    <source>
        <dbReference type="EMBL" id="KAF2619729.1"/>
    </source>
</evidence>
<comment type="caution">
    <text evidence="1">The sequence shown here is derived from an EMBL/GenBank/DDBJ whole genome shotgun (WGS) entry which is preliminary data.</text>
</comment>